<protein>
    <submittedName>
        <fullName evidence="2">YbaN family protein</fullName>
    </submittedName>
</protein>
<dbReference type="GeneID" id="34015014"/>
<sequence>MVGVVGVFVPLLPTTGPLIAALACFARSSPRLEVWLLTHPRFGPSLRAWREQGAVPRIGKVAAGLGVALGFGLFWLLARPGLLFGVCVGAVLMLCAAYVVSRPAPRRGGPRDGV</sequence>
<reference evidence="2 3" key="1">
    <citation type="journal article" date="2023" name="FEMS Microbes">
        <title>Whole genomes of deep-sea sponge-associated bacteria exhibit high novel natural product potential.</title>
        <authorList>
            <person name="Hesketh-Best P.J."/>
            <person name="January G.G."/>
            <person name="Koch M.J."/>
            <person name="Warburton P.J."/>
            <person name="Howell K.L."/>
            <person name="Upton M."/>
        </authorList>
    </citation>
    <scope>NUCLEOTIDE SEQUENCE [LARGE SCALE GENOMIC DNA]</scope>
    <source>
        <strain evidence="2 3">PC206-O</strain>
    </source>
</reference>
<organism evidence="2 3">
    <name type="scientific">Brevundimonas vesicularis</name>
    <name type="common">Pseudomonas vesicularis</name>
    <dbReference type="NCBI Taxonomy" id="41276"/>
    <lineage>
        <taxon>Bacteria</taxon>
        <taxon>Pseudomonadati</taxon>
        <taxon>Pseudomonadota</taxon>
        <taxon>Alphaproteobacteria</taxon>
        <taxon>Caulobacterales</taxon>
        <taxon>Caulobacteraceae</taxon>
        <taxon>Brevundimonas</taxon>
    </lineage>
</organism>
<keyword evidence="1" id="KW-0812">Transmembrane</keyword>
<feature type="transmembrane region" description="Helical" evidence="1">
    <location>
        <begin position="58"/>
        <end position="76"/>
    </location>
</feature>
<keyword evidence="3" id="KW-1185">Reference proteome</keyword>
<dbReference type="PANTHER" id="PTHR35813">
    <property type="entry name" value="INNER MEMBRANE PROTEIN YBAN"/>
    <property type="match status" value="1"/>
</dbReference>
<accession>A0ABU4KKT0</accession>
<evidence type="ECO:0000313" key="2">
    <source>
        <dbReference type="EMBL" id="MDX2333572.1"/>
    </source>
</evidence>
<comment type="caution">
    <text evidence="2">The sequence shown here is derived from an EMBL/GenBank/DDBJ whole genome shotgun (WGS) entry which is preliminary data.</text>
</comment>
<evidence type="ECO:0000313" key="3">
    <source>
        <dbReference type="Proteomes" id="UP001272940"/>
    </source>
</evidence>
<feature type="transmembrane region" description="Helical" evidence="1">
    <location>
        <begin position="82"/>
        <end position="101"/>
    </location>
</feature>
<feature type="transmembrane region" description="Helical" evidence="1">
    <location>
        <begin position="6"/>
        <end position="26"/>
    </location>
</feature>
<gene>
    <name evidence="2" type="ORF">NJD11_01275</name>
</gene>
<keyword evidence="1" id="KW-0472">Membrane</keyword>
<keyword evidence="1" id="KW-1133">Transmembrane helix</keyword>
<dbReference type="PANTHER" id="PTHR35813:SF1">
    <property type="entry name" value="INNER MEMBRANE PROTEIN YBAN"/>
    <property type="match status" value="1"/>
</dbReference>
<proteinExistence type="predicted"/>
<name>A0ABU4KKT0_BREVE</name>
<dbReference type="Proteomes" id="UP001272940">
    <property type="component" value="Unassembled WGS sequence"/>
</dbReference>
<dbReference type="Pfam" id="PF04304">
    <property type="entry name" value="DUF454"/>
    <property type="match status" value="1"/>
</dbReference>
<evidence type="ECO:0000256" key="1">
    <source>
        <dbReference type="SAM" id="Phobius"/>
    </source>
</evidence>
<dbReference type="InterPro" id="IPR007401">
    <property type="entry name" value="DUF454"/>
</dbReference>
<dbReference type="RefSeq" id="WP_066626188.1">
    <property type="nucleotide sequence ID" value="NZ_CP022048.2"/>
</dbReference>
<dbReference type="PIRSF" id="PIRSF016789">
    <property type="entry name" value="DUF454"/>
    <property type="match status" value="1"/>
</dbReference>
<dbReference type="EMBL" id="JAMYEC010000001">
    <property type="protein sequence ID" value="MDX2333572.1"/>
    <property type="molecule type" value="Genomic_DNA"/>
</dbReference>